<reference evidence="1 2" key="1">
    <citation type="submission" date="2019-12" db="EMBL/GenBank/DDBJ databases">
        <title>Microbes associate with the intestines of laboratory mice.</title>
        <authorList>
            <person name="Navarre W."/>
            <person name="Wong E."/>
        </authorList>
    </citation>
    <scope>NUCLEOTIDE SEQUENCE [LARGE SCALE GENOMIC DNA]</scope>
    <source>
        <strain evidence="1 2">NM82_D38</strain>
    </source>
</reference>
<evidence type="ECO:0000313" key="2">
    <source>
        <dbReference type="Proteomes" id="UP000472580"/>
    </source>
</evidence>
<dbReference type="RefSeq" id="WP_160335925.1">
    <property type="nucleotide sequence ID" value="NZ_WSRP01000033.1"/>
</dbReference>
<sequence length="46" mass="5326">MCRFLKSVENLKMLNGNNLGFLMAQKVTKLGETLTQRCWTDHVISR</sequence>
<evidence type="ECO:0000313" key="1">
    <source>
        <dbReference type="EMBL" id="MVX57505.1"/>
    </source>
</evidence>
<dbReference type="Proteomes" id="UP000472580">
    <property type="component" value="Unassembled WGS sequence"/>
</dbReference>
<comment type="caution">
    <text evidence="1">The sequence shown here is derived from an EMBL/GenBank/DDBJ whole genome shotgun (WGS) entry which is preliminary data.</text>
</comment>
<gene>
    <name evidence="1" type="ORF">E5987_09895</name>
</gene>
<organism evidence="1 2">
    <name type="scientific">Parasutterella muris</name>
    <dbReference type="NCBI Taxonomy" id="2565572"/>
    <lineage>
        <taxon>Bacteria</taxon>
        <taxon>Pseudomonadati</taxon>
        <taxon>Pseudomonadota</taxon>
        <taxon>Betaproteobacteria</taxon>
        <taxon>Burkholderiales</taxon>
        <taxon>Sutterellaceae</taxon>
        <taxon>Parasutterella</taxon>
    </lineage>
</organism>
<keyword evidence="2" id="KW-1185">Reference proteome</keyword>
<dbReference type="AlphaFoldDB" id="A0A6L6YIB8"/>
<name>A0A6L6YIB8_9BURK</name>
<dbReference type="EMBL" id="WSRP01000033">
    <property type="protein sequence ID" value="MVX57505.1"/>
    <property type="molecule type" value="Genomic_DNA"/>
</dbReference>
<dbReference type="OrthoDB" id="8547152at2"/>
<accession>A0A6L6YIB8</accession>
<proteinExistence type="predicted"/>
<protein>
    <submittedName>
        <fullName evidence="1">Uncharacterized protein</fullName>
    </submittedName>
</protein>